<dbReference type="EMBL" id="CP026111">
    <property type="protein sequence ID" value="AUT61268.1"/>
    <property type="molecule type" value="Genomic_DNA"/>
</dbReference>
<dbReference type="GO" id="GO:0015627">
    <property type="term" value="C:type II protein secretion system complex"/>
    <property type="evidence" value="ECO:0007669"/>
    <property type="project" value="InterPro"/>
</dbReference>
<evidence type="ECO:0000256" key="2">
    <source>
        <dbReference type="ARBA" id="ARBA00021549"/>
    </source>
</evidence>
<evidence type="ECO:0000256" key="9">
    <source>
        <dbReference type="ARBA" id="ARBA00025772"/>
    </source>
</evidence>
<dbReference type="InterPro" id="IPR012902">
    <property type="entry name" value="N_methyl_site"/>
</dbReference>
<evidence type="ECO:0000256" key="7">
    <source>
        <dbReference type="ARBA" id="ARBA00022989"/>
    </source>
</evidence>
<dbReference type="InterPro" id="IPR022346">
    <property type="entry name" value="T2SS_GspH"/>
</dbReference>
<reference evidence="13 14" key="1">
    <citation type="submission" date="2018-01" db="EMBL/GenBank/DDBJ databases">
        <title>Species boundaries and ecological features among Paraburkholderia terrae DSMZ17804T, P. hospita DSMZ17164T and P. caribensis DSMZ13236T.</title>
        <authorList>
            <person name="Pratama A.A."/>
        </authorList>
    </citation>
    <scope>NUCLEOTIDE SEQUENCE [LARGE SCALE GENOMIC DNA]</scope>
    <source>
        <strain evidence="13 14">DSM 17804</strain>
    </source>
</reference>
<gene>
    <name evidence="13" type="primary">gspH</name>
    <name evidence="13" type="ORF">C2L65_15990</name>
</gene>
<evidence type="ECO:0000259" key="12">
    <source>
        <dbReference type="Pfam" id="PF12019"/>
    </source>
</evidence>
<dbReference type="KEGG" id="pter:C2L65_15990"/>
<dbReference type="Pfam" id="PF12019">
    <property type="entry name" value="GspH"/>
    <property type="match status" value="1"/>
</dbReference>
<dbReference type="GO" id="GO:0015628">
    <property type="term" value="P:protein secretion by the type II secretion system"/>
    <property type="evidence" value="ECO:0007669"/>
    <property type="project" value="InterPro"/>
</dbReference>
<keyword evidence="7 11" id="KW-1133">Transmembrane helix</keyword>
<dbReference type="Gene3D" id="3.55.40.10">
    <property type="entry name" value="minor pseudopilin epsh domain"/>
    <property type="match status" value="1"/>
</dbReference>
<evidence type="ECO:0000256" key="6">
    <source>
        <dbReference type="ARBA" id="ARBA00022692"/>
    </source>
</evidence>
<dbReference type="SUPFAM" id="SSF54523">
    <property type="entry name" value="Pili subunits"/>
    <property type="match status" value="1"/>
</dbReference>
<proteinExistence type="inferred from homology"/>
<dbReference type="PROSITE" id="PS00409">
    <property type="entry name" value="PROKAR_NTER_METHYL"/>
    <property type="match status" value="1"/>
</dbReference>
<evidence type="ECO:0000256" key="10">
    <source>
        <dbReference type="ARBA" id="ARBA00030775"/>
    </source>
</evidence>
<comment type="subcellular location">
    <subcellularLocation>
        <location evidence="1">Cell inner membrane</location>
        <topology evidence="1">Single-pass membrane protein</topology>
    </subcellularLocation>
</comment>
<accession>A0A2I8EPD4</accession>
<dbReference type="AlphaFoldDB" id="A0A2I8EPD4"/>
<dbReference type="Proteomes" id="UP000243502">
    <property type="component" value="Chromosome 1"/>
</dbReference>
<keyword evidence="4" id="KW-0488">Methylation</keyword>
<evidence type="ECO:0000256" key="5">
    <source>
        <dbReference type="ARBA" id="ARBA00022519"/>
    </source>
</evidence>
<sequence>MPTSARGNKLTTLIESTSIVTGTMRLHHCMPRALREAARVDDARGCMKRHAIRSAARERQRGFTLLEMLVVLVIAGLLVSLASLTLTRNPRTDLNEEAQRLALLFESAGDEAQVRARPISWLPLDGGFRFDVHTNDGWRPLRDDLLGPRRWEGGVTGVTIEYPGSDTHSDRIVFGTESIDTPVQVTLFSAVGRVTIIGTGNGRYEVR</sequence>
<organism evidence="13 14">
    <name type="scientific">Paraburkholderia terrae</name>
    <dbReference type="NCBI Taxonomy" id="311230"/>
    <lineage>
        <taxon>Bacteria</taxon>
        <taxon>Pseudomonadati</taxon>
        <taxon>Pseudomonadota</taxon>
        <taxon>Betaproteobacteria</taxon>
        <taxon>Burkholderiales</taxon>
        <taxon>Burkholderiaceae</taxon>
        <taxon>Paraburkholderia</taxon>
    </lineage>
</organism>
<keyword evidence="3" id="KW-1003">Cell membrane</keyword>
<keyword evidence="6 11" id="KW-0812">Transmembrane</keyword>
<feature type="transmembrane region" description="Helical" evidence="11">
    <location>
        <begin position="63"/>
        <end position="86"/>
    </location>
</feature>
<evidence type="ECO:0000256" key="1">
    <source>
        <dbReference type="ARBA" id="ARBA00004377"/>
    </source>
</evidence>
<feature type="domain" description="General secretion pathway GspH" evidence="12">
    <location>
        <begin position="97"/>
        <end position="198"/>
    </location>
</feature>
<evidence type="ECO:0000256" key="4">
    <source>
        <dbReference type="ARBA" id="ARBA00022481"/>
    </source>
</evidence>
<dbReference type="NCBIfam" id="TIGR02532">
    <property type="entry name" value="IV_pilin_GFxxxE"/>
    <property type="match status" value="1"/>
</dbReference>
<dbReference type="InterPro" id="IPR045584">
    <property type="entry name" value="Pilin-like"/>
</dbReference>
<evidence type="ECO:0000313" key="13">
    <source>
        <dbReference type="EMBL" id="AUT61268.1"/>
    </source>
</evidence>
<evidence type="ECO:0000256" key="11">
    <source>
        <dbReference type="SAM" id="Phobius"/>
    </source>
</evidence>
<evidence type="ECO:0000256" key="3">
    <source>
        <dbReference type="ARBA" id="ARBA00022475"/>
    </source>
</evidence>
<keyword evidence="5" id="KW-0997">Cell inner membrane</keyword>
<evidence type="ECO:0000256" key="8">
    <source>
        <dbReference type="ARBA" id="ARBA00023136"/>
    </source>
</evidence>
<dbReference type="OrthoDB" id="9133864at2"/>
<protein>
    <recommendedName>
        <fullName evidence="2">Type II secretion system protein H</fullName>
    </recommendedName>
    <alternativeName>
        <fullName evidence="10">General secretion pathway protein H</fullName>
    </alternativeName>
</protein>
<evidence type="ECO:0000313" key="14">
    <source>
        <dbReference type="Proteomes" id="UP000243502"/>
    </source>
</evidence>
<keyword evidence="8 11" id="KW-0472">Membrane</keyword>
<dbReference type="Pfam" id="PF07963">
    <property type="entry name" value="N_methyl"/>
    <property type="match status" value="1"/>
</dbReference>
<comment type="similarity">
    <text evidence="9">Belongs to the GSP H family.</text>
</comment>
<dbReference type="GO" id="GO:0005886">
    <property type="term" value="C:plasma membrane"/>
    <property type="evidence" value="ECO:0007669"/>
    <property type="project" value="UniProtKB-SubCell"/>
</dbReference>
<name>A0A2I8EPD4_9BURK</name>